<proteinExistence type="predicted"/>
<comment type="caution">
    <text evidence="1">The sequence shown here is derived from an EMBL/GenBank/DDBJ whole genome shotgun (WGS) entry which is preliminary data.</text>
</comment>
<dbReference type="EMBL" id="BMYF01000025">
    <property type="protein sequence ID" value="GHB50373.1"/>
    <property type="molecule type" value="Genomic_DNA"/>
</dbReference>
<dbReference type="InterPro" id="IPR021660">
    <property type="entry name" value="DUF3253"/>
</dbReference>
<organism evidence="1 2">
    <name type="scientific">Mongoliitalea lutea</name>
    <dbReference type="NCBI Taxonomy" id="849756"/>
    <lineage>
        <taxon>Bacteria</taxon>
        <taxon>Pseudomonadati</taxon>
        <taxon>Bacteroidota</taxon>
        <taxon>Cytophagia</taxon>
        <taxon>Cytophagales</taxon>
        <taxon>Cyclobacteriaceae</taxon>
        <taxon>Mongoliitalea</taxon>
    </lineage>
</organism>
<name>A0A8J3D170_9BACT</name>
<dbReference type="SUPFAM" id="SSF46785">
    <property type="entry name" value="Winged helix' DNA-binding domain"/>
    <property type="match status" value="1"/>
</dbReference>
<sequence>MYPQAWRVFMEDVRKEMMCLYQEGLINVTQKGVSIDPAENPKGPVRISRKK</sequence>
<evidence type="ECO:0000313" key="1">
    <source>
        <dbReference type="EMBL" id="GHB50373.1"/>
    </source>
</evidence>
<evidence type="ECO:0000313" key="2">
    <source>
        <dbReference type="Proteomes" id="UP000642809"/>
    </source>
</evidence>
<keyword evidence="2" id="KW-1185">Reference proteome</keyword>
<dbReference type="Gene3D" id="1.10.10.10">
    <property type="entry name" value="Winged helix-like DNA-binding domain superfamily/Winged helix DNA-binding domain"/>
    <property type="match status" value="1"/>
</dbReference>
<dbReference type="AlphaFoldDB" id="A0A8J3D170"/>
<dbReference type="InterPro" id="IPR036390">
    <property type="entry name" value="WH_DNA-bd_sf"/>
</dbReference>
<accession>A0A8J3D170</accession>
<protein>
    <submittedName>
        <fullName evidence="1">Uncharacterized protein</fullName>
    </submittedName>
</protein>
<dbReference type="Pfam" id="PF11625">
    <property type="entry name" value="DUF3253"/>
    <property type="match status" value="1"/>
</dbReference>
<reference evidence="1" key="2">
    <citation type="submission" date="2020-09" db="EMBL/GenBank/DDBJ databases">
        <authorList>
            <person name="Sun Q."/>
            <person name="Kim S."/>
        </authorList>
    </citation>
    <scope>NUCLEOTIDE SEQUENCE</scope>
    <source>
        <strain evidence="1">KCTC 23224</strain>
    </source>
</reference>
<dbReference type="InterPro" id="IPR036388">
    <property type="entry name" value="WH-like_DNA-bd_sf"/>
</dbReference>
<reference evidence="1" key="1">
    <citation type="journal article" date="2014" name="Int. J. Syst. Evol. Microbiol.">
        <title>Complete genome sequence of Corynebacterium casei LMG S-19264T (=DSM 44701T), isolated from a smear-ripened cheese.</title>
        <authorList>
            <consortium name="US DOE Joint Genome Institute (JGI-PGF)"/>
            <person name="Walter F."/>
            <person name="Albersmeier A."/>
            <person name="Kalinowski J."/>
            <person name="Ruckert C."/>
        </authorList>
    </citation>
    <scope>NUCLEOTIDE SEQUENCE</scope>
    <source>
        <strain evidence="1">KCTC 23224</strain>
    </source>
</reference>
<gene>
    <name evidence="1" type="ORF">GCM10008106_34010</name>
</gene>
<dbReference type="Proteomes" id="UP000642809">
    <property type="component" value="Unassembled WGS sequence"/>
</dbReference>